<keyword evidence="4 10" id="KW-0418">Kinase</keyword>
<sequence length="275" mass="29621">MVVRATDVETGCTVAVKTFNKARCSRDPRLASASAAELRVLRLLAPDAHHHLANLVRVHENVQSVHLVLEYCAGGSLQRRLQGLQRKGVPEAEAAMMSRQLCSAIAHLHARGVAHRDVKPANVLYVDGTTGGEGSTGIHIHSGRGSSRLKLCDFGFATFVPAPGRCHTRCGTPIYMAPELHKDGKEGYLPAPIDCWALGALVFELLHAKQAFSAETIERLVSRIRNASHASFTPTISTQAKDFIQALLTIKAAARCTAKQALEHAWLVTTPSGAT</sequence>
<dbReference type="InterPro" id="IPR030616">
    <property type="entry name" value="Aur-like"/>
</dbReference>
<evidence type="ECO:0000256" key="4">
    <source>
        <dbReference type="ARBA" id="ARBA00022777"/>
    </source>
</evidence>
<name>A0A0M0JN21_9EUKA</name>
<keyword evidence="1" id="KW-0723">Serine/threonine-protein kinase</keyword>
<evidence type="ECO:0000256" key="8">
    <source>
        <dbReference type="PIRSR" id="PIRSR630616-3"/>
    </source>
</evidence>
<feature type="active site" description="Proton acceptor" evidence="6">
    <location>
        <position position="117"/>
    </location>
</feature>
<evidence type="ECO:0000256" key="6">
    <source>
        <dbReference type="PIRSR" id="PIRSR630616-1"/>
    </source>
</evidence>
<feature type="binding site" evidence="7">
    <location>
        <position position="153"/>
    </location>
    <ligand>
        <name>ATP</name>
        <dbReference type="ChEBI" id="CHEBI:30616"/>
    </ligand>
</feature>
<dbReference type="SMART" id="SM00220">
    <property type="entry name" value="S_TKc"/>
    <property type="match status" value="1"/>
</dbReference>
<dbReference type="PANTHER" id="PTHR24350">
    <property type="entry name" value="SERINE/THREONINE-PROTEIN KINASE IAL-RELATED"/>
    <property type="match status" value="1"/>
</dbReference>
<dbReference type="SUPFAM" id="SSF56112">
    <property type="entry name" value="Protein kinase-like (PK-like)"/>
    <property type="match status" value="1"/>
</dbReference>
<dbReference type="InterPro" id="IPR008271">
    <property type="entry name" value="Ser/Thr_kinase_AS"/>
</dbReference>
<comment type="caution">
    <text evidence="10">The sequence shown here is derived from an EMBL/GenBank/DDBJ whole genome shotgun (WGS) entry which is preliminary data.</text>
</comment>
<dbReference type="Proteomes" id="UP000037460">
    <property type="component" value="Unassembled WGS sequence"/>
</dbReference>
<dbReference type="EMBL" id="JWZX01002640">
    <property type="protein sequence ID" value="KOO27951.1"/>
    <property type="molecule type" value="Genomic_DNA"/>
</dbReference>
<evidence type="ECO:0000256" key="3">
    <source>
        <dbReference type="ARBA" id="ARBA00022741"/>
    </source>
</evidence>
<evidence type="ECO:0000256" key="7">
    <source>
        <dbReference type="PIRSR" id="PIRSR630616-2"/>
    </source>
</evidence>
<dbReference type="OrthoDB" id="10252171at2759"/>
<dbReference type="AlphaFoldDB" id="A0A0M0JN21"/>
<evidence type="ECO:0000313" key="11">
    <source>
        <dbReference type="Proteomes" id="UP000037460"/>
    </source>
</evidence>
<evidence type="ECO:0000256" key="5">
    <source>
        <dbReference type="ARBA" id="ARBA00022840"/>
    </source>
</evidence>
<dbReference type="Gene3D" id="1.10.510.10">
    <property type="entry name" value="Transferase(Phosphotransferase) domain 1"/>
    <property type="match status" value="1"/>
</dbReference>
<dbReference type="PROSITE" id="PS00108">
    <property type="entry name" value="PROTEIN_KINASE_ST"/>
    <property type="match status" value="1"/>
</dbReference>
<dbReference type="GO" id="GO:0005524">
    <property type="term" value="F:ATP binding"/>
    <property type="evidence" value="ECO:0007669"/>
    <property type="project" value="UniProtKB-KW"/>
</dbReference>
<dbReference type="InterPro" id="IPR000719">
    <property type="entry name" value="Prot_kinase_dom"/>
</dbReference>
<evidence type="ECO:0000256" key="1">
    <source>
        <dbReference type="ARBA" id="ARBA00022527"/>
    </source>
</evidence>
<protein>
    <submittedName>
        <fullName evidence="10">Protein kinase domain containing protein</fullName>
    </submittedName>
</protein>
<proteinExistence type="predicted"/>
<evidence type="ECO:0000313" key="10">
    <source>
        <dbReference type="EMBL" id="KOO27951.1"/>
    </source>
</evidence>
<accession>A0A0M0JN21</accession>
<keyword evidence="3 7" id="KW-0547">Nucleotide-binding</keyword>
<gene>
    <name evidence="10" type="ORF">Ctob_003251</name>
</gene>
<dbReference type="PROSITE" id="PS50011">
    <property type="entry name" value="PROTEIN_KINASE_DOM"/>
    <property type="match status" value="1"/>
</dbReference>
<organism evidence="10 11">
    <name type="scientific">Chrysochromulina tobinii</name>
    <dbReference type="NCBI Taxonomy" id="1460289"/>
    <lineage>
        <taxon>Eukaryota</taxon>
        <taxon>Haptista</taxon>
        <taxon>Haptophyta</taxon>
        <taxon>Prymnesiophyceae</taxon>
        <taxon>Prymnesiales</taxon>
        <taxon>Chrysochromulinaceae</taxon>
        <taxon>Chrysochromulina</taxon>
    </lineage>
</organism>
<feature type="domain" description="Protein kinase" evidence="9">
    <location>
        <begin position="1"/>
        <end position="267"/>
    </location>
</feature>
<reference evidence="11" key="1">
    <citation type="journal article" date="2015" name="PLoS Genet.">
        <title>Genome Sequence and Transcriptome Analyses of Chrysochromulina tobin: Metabolic Tools for Enhanced Algal Fitness in the Prominent Order Prymnesiales (Haptophyceae).</title>
        <authorList>
            <person name="Hovde B.T."/>
            <person name="Deodato C.R."/>
            <person name="Hunsperger H.M."/>
            <person name="Ryken S.A."/>
            <person name="Yost W."/>
            <person name="Jha R.K."/>
            <person name="Patterson J."/>
            <person name="Monnat R.J. Jr."/>
            <person name="Barlow S.B."/>
            <person name="Starkenburg S.R."/>
            <person name="Cattolico R.A."/>
        </authorList>
    </citation>
    <scope>NUCLEOTIDE SEQUENCE</scope>
    <source>
        <strain evidence="11">CCMP291</strain>
    </source>
</reference>
<feature type="cross-link" description="Glycyl lysine isopeptide (Lys-Gly) (interchain with G-Cter in SUMO2)" evidence="8">
    <location>
        <position position="119"/>
    </location>
</feature>
<keyword evidence="11" id="KW-1185">Reference proteome</keyword>
<dbReference type="Pfam" id="PF00069">
    <property type="entry name" value="Pkinase"/>
    <property type="match status" value="1"/>
</dbReference>
<evidence type="ECO:0000256" key="2">
    <source>
        <dbReference type="ARBA" id="ARBA00022679"/>
    </source>
</evidence>
<dbReference type="GO" id="GO:0004674">
    <property type="term" value="F:protein serine/threonine kinase activity"/>
    <property type="evidence" value="ECO:0007669"/>
    <property type="project" value="UniProtKB-KW"/>
</dbReference>
<dbReference type="InterPro" id="IPR011009">
    <property type="entry name" value="Kinase-like_dom_sf"/>
</dbReference>
<keyword evidence="2" id="KW-0808">Transferase</keyword>
<keyword evidence="5 7" id="KW-0067">ATP-binding</keyword>
<evidence type="ECO:0000259" key="9">
    <source>
        <dbReference type="PROSITE" id="PS50011"/>
    </source>
</evidence>